<evidence type="ECO:0000256" key="2">
    <source>
        <dbReference type="ARBA" id="ARBA00009189"/>
    </source>
</evidence>
<comment type="function">
    <text evidence="13">CRISPR (clustered regularly interspaced short palindromic repeat) is an adaptive immune system that provides protection against mobile genetic elements (viruses, transposable elements and conjugative plasmids). CRISPR clusters contain sequences complementary to antecedent mobile elements and target invading nucleic acids. CRISPR clusters are transcribed and processed into CRISPR RNA (crRNA).</text>
</comment>
<evidence type="ECO:0000256" key="5">
    <source>
        <dbReference type="ARBA" id="ARBA00022722"/>
    </source>
</evidence>
<sequence>MTDYKEEDHLLLSGLQHFVFCKRQWALIHIEQEWKENVLTVEGNNLHEKADDPFVREKRGETIYVRALPVHSRELGISGICDMVEFVQDNDGIPLNQEEGLYRVKPIEYKRGESKKHNADIQQLVAQVICLEEMLVTTINEAVLFYNQTKRREKITITEDMKQQAVTMIQEMHHYYKNRHTPRVKTGKHCLRCSLRDICLPKLLEREKVSTYMNRMLID</sequence>
<evidence type="ECO:0000256" key="13">
    <source>
        <dbReference type="RuleBase" id="RU365022"/>
    </source>
</evidence>
<protein>
    <recommendedName>
        <fullName evidence="4 13">CRISPR-associated exonuclease Cas4</fullName>
        <ecNumber evidence="3 13">3.1.12.1</ecNumber>
    </recommendedName>
</protein>
<keyword evidence="11 13" id="KW-0051">Antiviral defense</keyword>
<feature type="domain" description="DUF83" evidence="14">
    <location>
        <begin position="14"/>
        <end position="200"/>
    </location>
</feature>
<dbReference type="InterPro" id="IPR051827">
    <property type="entry name" value="Cas4_exonuclease"/>
</dbReference>
<dbReference type="EMBL" id="SRHY01000034">
    <property type="protein sequence ID" value="TFJ91953.1"/>
    <property type="molecule type" value="Genomic_DNA"/>
</dbReference>
<dbReference type="InterPro" id="IPR013343">
    <property type="entry name" value="CRISPR-assoc_prot_Cas4"/>
</dbReference>
<reference evidence="15 16" key="1">
    <citation type="submission" date="2019-03" db="EMBL/GenBank/DDBJ databases">
        <title>Genome sequence of Lentibacillus salicampi ATCC BAA-719.</title>
        <authorList>
            <person name="Maclea K.S."/>
            <person name="Simoes Junior M."/>
        </authorList>
    </citation>
    <scope>NUCLEOTIDE SEQUENCE [LARGE SCALE GENOMIC DNA]</scope>
    <source>
        <strain evidence="15 16">ATCC BAA-719</strain>
    </source>
</reference>
<evidence type="ECO:0000256" key="12">
    <source>
        <dbReference type="ARBA" id="ARBA00023211"/>
    </source>
</evidence>
<comment type="cofactor">
    <cofactor evidence="13">
        <name>iron-sulfur cluster</name>
        <dbReference type="ChEBI" id="CHEBI:30408"/>
    </cofactor>
</comment>
<organism evidence="15 16">
    <name type="scientific">Lentibacillus salicampi</name>
    <dbReference type="NCBI Taxonomy" id="175306"/>
    <lineage>
        <taxon>Bacteria</taxon>
        <taxon>Bacillati</taxon>
        <taxon>Bacillota</taxon>
        <taxon>Bacilli</taxon>
        <taxon>Bacillales</taxon>
        <taxon>Bacillaceae</taxon>
        <taxon>Lentibacillus</taxon>
    </lineage>
</organism>
<dbReference type="RefSeq" id="WP_135110976.1">
    <property type="nucleotide sequence ID" value="NZ_SRHY01000034.1"/>
</dbReference>
<gene>
    <name evidence="15" type="primary">cas4</name>
    <name evidence="15" type="ORF">E4U82_15035</name>
</gene>
<evidence type="ECO:0000256" key="3">
    <source>
        <dbReference type="ARBA" id="ARBA00012768"/>
    </source>
</evidence>
<keyword evidence="8 13" id="KW-0269">Exonuclease</keyword>
<dbReference type="PANTHER" id="PTHR36531">
    <property type="entry name" value="CRISPR-ASSOCIATED EXONUCLEASE CAS4"/>
    <property type="match status" value="1"/>
</dbReference>
<keyword evidence="5 13" id="KW-0540">Nuclease</keyword>
<dbReference type="GO" id="GO:0004527">
    <property type="term" value="F:exonuclease activity"/>
    <property type="evidence" value="ECO:0007669"/>
    <property type="project" value="UniProtKB-KW"/>
</dbReference>
<evidence type="ECO:0000256" key="9">
    <source>
        <dbReference type="ARBA" id="ARBA00023004"/>
    </source>
</evidence>
<comment type="caution">
    <text evidence="15">The sequence shown here is derived from an EMBL/GenBank/DDBJ whole genome shotgun (WGS) entry which is preliminary data.</text>
</comment>
<keyword evidence="6 13" id="KW-0479">Metal-binding</keyword>
<dbReference type="InterPro" id="IPR022765">
    <property type="entry name" value="Dna2/Cas4_DUF83"/>
</dbReference>
<keyword evidence="10 13" id="KW-0411">Iron-sulfur</keyword>
<keyword evidence="12 13" id="KW-0464">Manganese</keyword>
<accession>A0A4Y9A865</accession>
<evidence type="ECO:0000256" key="8">
    <source>
        <dbReference type="ARBA" id="ARBA00022839"/>
    </source>
</evidence>
<evidence type="ECO:0000256" key="7">
    <source>
        <dbReference type="ARBA" id="ARBA00022801"/>
    </source>
</evidence>
<evidence type="ECO:0000256" key="1">
    <source>
        <dbReference type="ARBA" id="ARBA00001966"/>
    </source>
</evidence>
<dbReference type="GO" id="GO:0051536">
    <property type="term" value="F:iron-sulfur cluster binding"/>
    <property type="evidence" value="ECO:0007669"/>
    <property type="project" value="UniProtKB-KW"/>
</dbReference>
<proteinExistence type="inferred from homology"/>
<dbReference type="Proteomes" id="UP000298484">
    <property type="component" value="Unassembled WGS sequence"/>
</dbReference>
<dbReference type="InterPro" id="IPR011604">
    <property type="entry name" value="PDDEXK-like_dom_sf"/>
</dbReference>
<evidence type="ECO:0000256" key="10">
    <source>
        <dbReference type="ARBA" id="ARBA00023014"/>
    </source>
</evidence>
<evidence type="ECO:0000259" key="14">
    <source>
        <dbReference type="Pfam" id="PF01930"/>
    </source>
</evidence>
<keyword evidence="16" id="KW-1185">Reference proteome</keyword>
<evidence type="ECO:0000313" key="16">
    <source>
        <dbReference type="Proteomes" id="UP000298484"/>
    </source>
</evidence>
<keyword evidence="7 13" id="KW-0378">Hydrolase</keyword>
<dbReference type="GO" id="GO:0046872">
    <property type="term" value="F:metal ion binding"/>
    <property type="evidence" value="ECO:0007669"/>
    <property type="project" value="UniProtKB-KW"/>
</dbReference>
<keyword evidence="9 13" id="KW-0408">Iron</keyword>
<dbReference type="Pfam" id="PF01930">
    <property type="entry name" value="Cas_Cas4"/>
    <property type="match status" value="1"/>
</dbReference>
<evidence type="ECO:0000256" key="11">
    <source>
        <dbReference type="ARBA" id="ARBA00023118"/>
    </source>
</evidence>
<comment type="cofactor">
    <cofactor evidence="13">
        <name>Mg(2+)</name>
        <dbReference type="ChEBI" id="CHEBI:18420"/>
    </cofactor>
    <cofactor evidence="13">
        <name>Mn(2+)</name>
        <dbReference type="ChEBI" id="CHEBI:29035"/>
    </cofactor>
    <text evidence="13">Mg(2+) or Mn(2+) required for ssDNA cleavage activity.</text>
</comment>
<evidence type="ECO:0000256" key="4">
    <source>
        <dbReference type="ARBA" id="ARBA00020049"/>
    </source>
</evidence>
<comment type="similarity">
    <text evidence="2 13">Belongs to the CRISPR-associated exonuclease Cas4 family.</text>
</comment>
<dbReference type="NCBIfam" id="TIGR00372">
    <property type="entry name" value="cas4"/>
    <property type="match status" value="1"/>
</dbReference>
<comment type="cofactor">
    <cofactor evidence="1">
        <name>[4Fe-4S] cluster</name>
        <dbReference type="ChEBI" id="CHEBI:49883"/>
    </cofactor>
</comment>
<dbReference type="OrthoDB" id="9781776at2"/>
<evidence type="ECO:0000256" key="6">
    <source>
        <dbReference type="ARBA" id="ARBA00022723"/>
    </source>
</evidence>
<name>A0A4Y9A865_9BACI</name>
<dbReference type="PANTHER" id="PTHR36531:SF6">
    <property type="entry name" value="DNA REPLICATION ATP-DEPENDENT HELICASE_NUCLEASE DNA2"/>
    <property type="match status" value="1"/>
</dbReference>
<dbReference type="Gene3D" id="3.90.320.10">
    <property type="match status" value="1"/>
</dbReference>
<dbReference type="AlphaFoldDB" id="A0A4Y9A865"/>
<dbReference type="GO" id="GO:0051607">
    <property type="term" value="P:defense response to virus"/>
    <property type="evidence" value="ECO:0007669"/>
    <property type="project" value="UniProtKB-KW"/>
</dbReference>
<dbReference type="EC" id="3.1.12.1" evidence="3 13"/>
<evidence type="ECO:0000313" key="15">
    <source>
        <dbReference type="EMBL" id="TFJ91953.1"/>
    </source>
</evidence>